<evidence type="ECO:0000313" key="1">
    <source>
        <dbReference type="EMBL" id="NDV36022.1"/>
    </source>
</evidence>
<accession>A0A6B2LG18</accession>
<proteinExistence type="predicted"/>
<dbReference type="Pfam" id="PF05721">
    <property type="entry name" value="PhyH"/>
    <property type="match status" value="1"/>
</dbReference>
<dbReference type="EMBL" id="GIBP01007053">
    <property type="protein sequence ID" value="NDV36022.1"/>
    <property type="molecule type" value="Transcribed_RNA"/>
</dbReference>
<dbReference type="SUPFAM" id="SSF51197">
    <property type="entry name" value="Clavaminate synthase-like"/>
    <property type="match status" value="1"/>
</dbReference>
<name>A0A6B2LG18_9EUKA</name>
<dbReference type="Gene3D" id="2.60.120.620">
    <property type="entry name" value="q2cbj1_9rhob like domain"/>
    <property type="match status" value="1"/>
</dbReference>
<protein>
    <submittedName>
        <fullName evidence="1">Uncharacterized protein</fullName>
    </submittedName>
</protein>
<dbReference type="AlphaFoldDB" id="A0A6B2LG18"/>
<dbReference type="PANTHER" id="PTHR31630">
    <property type="entry name" value="PHYTANOYL-COA DIOXYGENASE-RELATED-RELATED"/>
    <property type="match status" value="1"/>
</dbReference>
<dbReference type="PANTHER" id="PTHR31630:SF6">
    <property type="entry name" value="PHYTANOYL-COA DIOXYGENASE-RELATED"/>
    <property type="match status" value="1"/>
</dbReference>
<dbReference type="InterPro" id="IPR008775">
    <property type="entry name" value="Phytyl_CoA_dOase-like"/>
</dbReference>
<organism evidence="1">
    <name type="scientific">Arcella intermedia</name>
    <dbReference type="NCBI Taxonomy" id="1963864"/>
    <lineage>
        <taxon>Eukaryota</taxon>
        <taxon>Amoebozoa</taxon>
        <taxon>Tubulinea</taxon>
        <taxon>Elardia</taxon>
        <taxon>Arcellinida</taxon>
        <taxon>Sphaerothecina</taxon>
        <taxon>Arcellidae</taxon>
        <taxon>Arcella</taxon>
    </lineage>
</organism>
<reference evidence="1" key="1">
    <citation type="journal article" date="2020" name="J. Eukaryot. Microbiol.">
        <title>De novo Sequencing, Assembly and Annotation of the Transcriptome for the Free-Living Testate Amoeba Arcella intermedia.</title>
        <authorList>
            <person name="Ribeiro G.M."/>
            <person name="Porfirio-Sousa A.L."/>
            <person name="Maurer-Alcala X.X."/>
            <person name="Katz L.A."/>
            <person name="Lahr D.J.G."/>
        </authorList>
    </citation>
    <scope>NUCLEOTIDE SEQUENCE</scope>
</reference>
<sequence length="228" mass="26360">MLVSVDNWGVLRPTKAIPDRPLPHERTRSSVQVAPNFECNFEDRPDWKTADKWLHWDLNPFMWCKGRGLDYVFEGDFVSENNGTSYKGYPKVQGFLNLIDASVEDGGFLVVPGFHHRIRDWVSQPHLSSFELSQEAFTDLVYVPPDDPIHQQTQKIPLRAGHFIIWNSELPHQNFPNDSTNFRMVQYIKMFPNPPQGSYGLLHRTHLLKLQLPKHLQQTPTAKSLFGL</sequence>